<evidence type="ECO:0000313" key="4">
    <source>
        <dbReference type="EMBL" id="SHE31614.1"/>
    </source>
</evidence>
<dbReference type="AlphaFoldDB" id="A0A1M4SH75"/>
<gene>
    <name evidence="4" type="ORF">SAMN02745133_00121</name>
</gene>
<organism evidence="4 5">
    <name type="scientific">Desulforamulus putei DSM 12395</name>
    <dbReference type="NCBI Taxonomy" id="1121429"/>
    <lineage>
        <taxon>Bacteria</taxon>
        <taxon>Bacillati</taxon>
        <taxon>Bacillota</taxon>
        <taxon>Clostridia</taxon>
        <taxon>Eubacteriales</taxon>
        <taxon>Peptococcaceae</taxon>
        <taxon>Desulforamulus</taxon>
    </lineage>
</organism>
<dbReference type="PANTHER" id="PTHR35579">
    <property type="entry name" value="CRISPR SYSTEM CMS ENDORIBONUCLEASE CSM3"/>
    <property type="match status" value="1"/>
</dbReference>
<dbReference type="Pfam" id="PF03787">
    <property type="entry name" value="RAMPs"/>
    <property type="match status" value="1"/>
</dbReference>
<sequence length="841" mass="95332">MPRGKIINYSPGKNRGRLKDNLTGAMLDFKLINVDRSSRAFLSAGREVEYDLSPDGRVCRVRVVDPYVKKEQPESAGATDRGGREKGKPEIALPEAGPVFSVCGGEMEGMLSEEKAMEYLKRAGLGDILAGQAQSAGTQDGNQFLNPYNFVRYLDQPAEAAGGPHLFWRCQPPPHDRFTGLSGRITCRLVNITPLFISDSHGIEEDGQNDGHKKYRFFQIDGRKLIPGSSLRGMVRSVYEAATNSCFAVFDDRRLSYRNNRYSAWLVPARIEGSREEGFKLKLLPGRENMIIYPDPRRYLNENYPKSKTQYAGWLYSFWPLEPSKTLKQKNDEFVHSRRGKTPPALPEDTGHGSECWAILKKRRHSHPNITFYDVVEIEAPDNEQAIKEKYNELKMGKGDFILTKGYLCKNNQNIESKHSERFFFDNSGQNSGQEINLPLEKVKEFEKLIAEYADRHCERIKKLQDPQKPLESKKEGEGKHAAYSRFIVKGCSKGYKVQDGELVYALLAGSADSPDVVFLAPVLVPRVFHEKSMRELLPKYLHKCKKIEVLCPACRLFGWVGGNDKDRPNEGHPADSAVAFAGRLSFSSGKMIYDSGEEGEITLAILSSPKPTATSFYLLNRQSKKPSGDLKYAEEAVLRGRKFYLHHGAGPSRHPDGYEYERPEGKKDNQNRTVRNAVKPGAVFEFTVDFESLAPAELGALLWSLQLEEGMYHRLGYARPLGFGSVKVIVEKVEVFDLKKKYLSLTAYEQYALALDRKQINEKIDRFKSEMKDLYGREFGELENIKDLQKILSTPPLPNIHYPRLERIPDPKGENFRWFINKGKQKQPLPLAGEDRGLCY</sequence>
<dbReference type="OrthoDB" id="5362408at2"/>
<feature type="compositionally biased region" description="Basic and acidic residues" evidence="2">
    <location>
        <begin position="654"/>
        <end position="671"/>
    </location>
</feature>
<feature type="domain" description="CRISPR type III-associated protein" evidence="3">
    <location>
        <begin position="192"/>
        <end position="244"/>
    </location>
</feature>
<dbReference type="InterPro" id="IPR052216">
    <property type="entry name" value="CRISPR_Csm3_endoribonuclease"/>
</dbReference>
<dbReference type="PANTHER" id="PTHR35579:SF3">
    <property type="entry name" value="CRISPR SYSTEM CMS ENDORIBONUCLEASE CSM3"/>
    <property type="match status" value="1"/>
</dbReference>
<evidence type="ECO:0000256" key="1">
    <source>
        <dbReference type="ARBA" id="ARBA00023118"/>
    </source>
</evidence>
<evidence type="ECO:0000259" key="3">
    <source>
        <dbReference type="Pfam" id="PF03787"/>
    </source>
</evidence>
<proteinExistence type="predicted"/>
<feature type="region of interest" description="Disordered" evidence="2">
    <location>
        <begin position="70"/>
        <end position="91"/>
    </location>
</feature>
<reference evidence="5" key="1">
    <citation type="submission" date="2016-11" db="EMBL/GenBank/DDBJ databases">
        <authorList>
            <person name="Varghese N."/>
            <person name="Submissions S."/>
        </authorList>
    </citation>
    <scope>NUCLEOTIDE SEQUENCE [LARGE SCALE GENOMIC DNA]</scope>
    <source>
        <strain evidence="5">DSM 12395</strain>
    </source>
</reference>
<feature type="region of interest" description="Disordered" evidence="2">
    <location>
        <begin position="648"/>
        <end position="673"/>
    </location>
</feature>
<protein>
    <submittedName>
        <fullName evidence="4">CRISPR-associated protein</fullName>
    </submittedName>
</protein>
<keyword evidence="5" id="KW-1185">Reference proteome</keyword>
<dbReference type="EMBL" id="FQUY01000001">
    <property type="protein sequence ID" value="SHE31614.1"/>
    <property type="molecule type" value="Genomic_DNA"/>
</dbReference>
<keyword evidence="1" id="KW-0051">Antiviral defense</keyword>
<dbReference type="RefSeq" id="WP_084127604.1">
    <property type="nucleotide sequence ID" value="NZ_FQUY01000001.1"/>
</dbReference>
<dbReference type="NCBIfam" id="TIGR03986">
    <property type="entry name" value="TIGR03986 family CRISPR-associated RAMP protein"/>
    <property type="match status" value="1"/>
</dbReference>
<name>A0A1M4SH75_9FIRM</name>
<accession>A0A1M4SH75</accession>
<dbReference type="STRING" id="1121429.SAMN02745133_00121"/>
<evidence type="ECO:0000313" key="5">
    <source>
        <dbReference type="Proteomes" id="UP000184148"/>
    </source>
</evidence>
<dbReference type="Proteomes" id="UP000184148">
    <property type="component" value="Unassembled WGS sequence"/>
</dbReference>
<dbReference type="InterPro" id="IPR023825">
    <property type="entry name" value="CRISPR-assoc_RAMP_BGP1436"/>
</dbReference>
<dbReference type="GO" id="GO:0051607">
    <property type="term" value="P:defense response to virus"/>
    <property type="evidence" value="ECO:0007669"/>
    <property type="project" value="UniProtKB-KW"/>
</dbReference>
<evidence type="ECO:0000256" key="2">
    <source>
        <dbReference type="SAM" id="MobiDB-lite"/>
    </source>
</evidence>
<dbReference type="InterPro" id="IPR005537">
    <property type="entry name" value="RAMP_III_fam"/>
</dbReference>